<evidence type="ECO:0000313" key="2">
    <source>
        <dbReference type="EMBL" id="CAG9312330.1"/>
    </source>
</evidence>
<keyword evidence="3" id="KW-1185">Reference proteome</keyword>
<name>A0AAU9IEM6_9CILI</name>
<dbReference type="Proteomes" id="UP001162131">
    <property type="component" value="Unassembled WGS sequence"/>
</dbReference>
<organism evidence="2 3">
    <name type="scientific">Blepharisma stoltei</name>
    <dbReference type="NCBI Taxonomy" id="1481888"/>
    <lineage>
        <taxon>Eukaryota</taxon>
        <taxon>Sar</taxon>
        <taxon>Alveolata</taxon>
        <taxon>Ciliophora</taxon>
        <taxon>Postciliodesmatophora</taxon>
        <taxon>Heterotrichea</taxon>
        <taxon>Heterotrichida</taxon>
        <taxon>Blepharismidae</taxon>
        <taxon>Blepharisma</taxon>
    </lineage>
</organism>
<sequence>MHDEFRASECYASSHQSLSINLQNYDYIQDATSKGFSVTYINKEKQISWDPITGITRKTEGGFALTIETPEALALKQKHEKDIALLELSHNEKSENLRKEFDWKFDQLMQEARLELQRLEKSKQEKLEVLRENHNWQISQENGQYNSEIAVIDRQREEAENKHRNKIAQLNQEKIDWMNNANAEFQLQVQQIAHQHEYQMTALRNQESEVRRQEAEANNSFQQIKAQQARVLQDAQQQYRQKHWFELFFFKQ</sequence>
<proteinExistence type="predicted"/>
<evidence type="ECO:0000256" key="1">
    <source>
        <dbReference type="SAM" id="Coils"/>
    </source>
</evidence>
<dbReference type="EMBL" id="CAJZBQ010000005">
    <property type="protein sequence ID" value="CAG9312330.1"/>
    <property type="molecule type" value="Genomic_DNA"/>
</dbReference>
<reference evidence="2" key="1">
    <citation type="submission" date="2021-09" db="EMBL/GenBank/DDBJ databases">
        <authorList>
            <consortium name="AG Swart"/>
            <person name="Singh M."/>
            <person name="Singh A."/>
            <person name="Seah K."/>
            <person name="Emmerich C."/>
        </authorList>
    </citation>
    <scope>NUCLEOTIDE SEQUENCE</scope>
    <source>
        <strain evidence="2">ATCC30299</strain>
    </source>
</reference>
<dbReference type="AlphaFoldDB" id="A0AAU9IEM6"/>
<evidence type="ECO:0000313" key="3">
    <source>
        <dbReference type="Proteomes" id="UP001162131"/>
    </source>
</evidence>
<protein>
    <submittedName>
        <fullName evidence="2">Uncharacterized protein</fullName>
    </submittedName>
</protein>
<gene>
    <name evidence="2" type="ORF">BSTOLATCC_MIC5572</name>
</gene>
<keyword evidence="1" id="KW-0175">Coiled coil</keyword>
<comment type="caution">
    <text evidence="2">The sequence shown here is derived from an EMBL/GenBank/DDBJ whole genome shotgun (WGS) entry which is preliminary data.</text>
</comment>
<accession>A0AAU9IEM6</accession>
<feature type="coiled-coil region" evidence="1">
    <location>
        <begin position="105"/>
        <end position="230"/>
    </location>
</feature>